<dbReference type="PANTHER" id="PTHR10994">
    <property type="entry name" value="RETICULON"/>
    <property type="match status" value="1"/>
</dbReference>
<keyword evidence="9" id="KW-1185">Reference proteome</keyword>
<sequence>MSSGDRFDSDDQHAPSARSFGFYMPLHDILGGVHVADILLWKNKKLSCAVLTGATLIWLLFEVLEYHFITLLCHILCILMIILFIWSKAADLIKRSPPNADELILSQSTCQSLFGNINWLLMEFYEISCGKNLKHYFLTIVFLWILSVIGEFFSFISLLYFAFLCLETLPALYVRYQEEVDSLAGKSTQEMKRFLNYFKSKVLDKIPKAPANKKKYI</sequence>
<evidence type="ECO:0000256" key="6">
    <source>
        <dbReference type="RuleBase" id="RU363132"/>
    </source>
</evidence>
<accession>A0AAD9TG92</accession>
<dbReference type="GO" id="GO:0009617">
    <property type="term" value="P:response to bacterium"/>
    <property type="evidence" value="ECO:0007669"/>
    <property type="project" value="InterPro"/>
</dbReference>
<dbReference type="InterPro" id="IPR003388">
    <property type="entry name" value="Reticulon"/>
</dbReference>
<keyword evidence="2 6" id="KW-0812">Transmembrane</keyword>
<keyword evidence="3 6" id="KW-0256">Endoplasmic reticulum</keyword>
<dbReference type="Pfam" id="PF02453">
    <property type="entry name" value="Reticulon"/>
    <property type="match status" value="1"/>
</dbReference>
<evidence type="ECO:0000256" key="2">
    <source>
        <dbReference type="ARBA" id="ARBA00022692"/>
    </source>
</evidence>
<dbReference type="InterPro" id="IPR045064">
    <property type="entry name" value="Reticulon-like"/>
</dbReference>
<organism evidence="8 9">
    <name type="scientific">Dipteronia dyeriana</name>
    <dbReference type="NCBI Taxonomy" id="168575"/>
    <lineage>
        <taxon>Eukaryota</taxon>
        <taxon>Viridiplantae</taxon>
        <taxon>Streptophyta</taxon>
        <taxon>Embryophyta</taxon>
        <taxon>Tracheophyta</taxon>
        <taxon>Spermatophyta</taxon>
        <taxon>Magnoliopsida</taxon>
        <taxon>eudicotyledons</taxon>
        <taxon>Gunneridae</taxon>
        <taxon>Pentapetalae</taxon>
        <taxon>rosids</taxon>
        <taxon>malvids</taxon>
        <taxon>Sapindales</taxon>
        <taxon>Sapindaceae</taxon>
        <taxon>Hippocastanoideae</taxon>
        <taxon>Acereae</taxon>
        <taxon>Dipteronia</taxon>
    </lineage>
</organism>
<evidence type="ECO:0000256" key="1">
    <source>
        <dbReference type="ARBA" id="ARBA00004477"/>
    </source>
</evidence>
<protein>
    <recommendedName>
        <fullName evidence="6">Reticulon-like protein</fullName>
    </recommendedName>
</protein>
<keyword evidence="4 6" id="KW-1133">Transmembrane helix</keyword>
<name>A0AAD9TG92_9ROSI</name>
<reference evidence="8" key="1">
    <citation type="journal article" date="2023" name="Plant J.">
        <title>Genome sequences and population genomics provide insights into the demographic history, inbreeding, and mutation load of two 'living fossil' tree species of Dipteronia.</title>
        <authorList>
            <person name="Feng Y."/>
            <person name="Comes H.P."/>
            <person name="Chen J."/>
            <person name="Zhu S."/>
            <person name="Lu R."/>
            <person name="Zhang X."/>
            <person name="Li P."/>
            <person name="Qiu J."/>
            <person name="Olsen K.M."/>
            <person name="Qiu Y."/>
        </authorList>
    </citation>
    <scope>NUCLEOTIDE SEQUENCE</scope>
    <source>
        <strain evidence="8">KIB01</strain>
    </source>
</reference>
<feature type="transmembrane region" description="Helical" evidence="6">
    <location>
        <begin position="67"/>
        <end position="86"/>
    </location>
</feature>
<dbReference type="PROSITE" id="PS50845">
    <property type="entry name" value="RETICULON"/>
    <property type="match status" value="1"/>
</dbReference>
<dbReference type="Proteomes" id="UP001280121">
    <property type="component" value="Unassembled WGS sequence"/>
</dbReference>
<comment type="caution">
    <text evidence="8">The sequence shown here is derived from an EMBL/GenBank/DDBJ whole genome shotgun (WGS) entry which is preliminary data.</text>
</comment>
<gene>
    <name evidence="8" type="ORF">Ddye_030039</name>
</gene>
<evidence type="ECO:0000256" key="5">
    <source>
        <dbReference type="ARBA" id="ARBA00023136"/>
    </source>
</evidence>
<dbReference type="EMBL" id="JANJYI010000009">
    <property type="protein sequence ID" value="KAK2635247.1"/>
    <property type="molecule type" value="Genomic_DNA"/>
</dbReference>
<evidence type="ECO:0000313" key="8">
    <source>
        <dbReference type="EMBL" id="KAK2635247.1"/>
    </source>
</evidence>
<comment type="subcellular location">
    <subcellularLocation>
        <location evidence="1 6">Endoplasmic reticulum membrane</location>
        <topology evidence="1 6">Multi-pass membrane protein</topology>
    </subcellularLocation>
</comment>
<evidence type="ECO:0000256" key="4">
    <source>
        <dbReference type="ARBA" id="ARBA00022989"/>
    </source>
</evidence>
<proteinExistence type="predicted"/>
<dbReference type="AlphaFoldDB" id="A0AAD9TG92"/>
<dbReference type="GO" id="GO:0005789">
    <property type="term" value="C:endoplasmic reticulum membrane"/>
    <property type="evidence" value="ECO:0007669"/>
    <property type="project" value="UniProtKB-SubCell"/>
</dbReference>
<dbReference type="PANTHER" id="PTHR10994:SF157">
    <property type="entry name" value="RETICULON-LIKE PROTEIN B14"/>
    <property type="match status" value="1"/>
</dbReference>
<evidence type="ECO:0000256" key="3">
    <source>
        <dbReference type="ARBA" id="ARBA00022824"/>
    </source>
</evidence>
<feature type="domain" description="Reticulon" evidence="7">
    <location>
        <begin position="35"/>
        <end position="216"/>
    </location>
</feature>
<evidence type="ECO:0000259" key="7">
    <source>
        <dbReference type="PROSITE" id="PS50845"/>
    </source>
</evidence>
<feature type="transmembrane region" description="Helical" evidence="6">
    <location>
        <begin position="136"/>
        <end position="163"/>
    </location>
</feature>
<keyword evidence="5 6" id="KW-0472">Membrane</keyword>
<evidence type="ECO:0000313" key="9">
    <source>
        <dbReference type="Proteomes" id="UP001280121"/>
    </source>
</evidence>